<proteinExistence type="predicted"/>
<evidence type="ECO:0000313" key="3">
    <source>
        <dbReference type="Proteomes" id="UP000326979"/>
    </source>
</evidence>
<feature type="region of interest" description="Disordered" evidence="1">
    <location>
        <begin position="1"/>
        <end position="66"/>
    </location>
</feature>
<protein>
    <submittedName>
        <fullName evidence="2">Uncharacterized protein</fullName>
    </submittedName>
</protein>
<gene>
    <name evidence="2" type="ORF">FNH04_25800</name>
</gene>
<name>A0A5N8W6T7_9ACTN</name>
<feature type="compositionally biased region" description="Basic and acidic residues" evidence="1">
    <location>
        <begin position="7"/>
        <end position="17"/>
    </location>
</feature>
<dbReference type="AlphaFoldDB" id="A0A5N8W6T7"/>
<dbReference type="EMBL" id="VJZE01000207">
    <property type="protein sequence ID" value="MPY43200.1"/>
    <property type="molecule type" value="Genomic_DNA"/>
</dbReference>
<dbReference type="OrthoDB" id="9965745at2"/>
<accession>A0A5N8W6T7</accession>
<reference evidence="2 3" key="1">
    <citation type="submission" date="2019-07" db="EMBL/GenBank/DDBJ databases">
        <title>New species of Amycolatopsis and Streptomyces.</title>
        <authorList>
            <person name="Duangmal K."/>
            <person name="Teo W.F.A."/>
            <person name="Lipun K."/>
        </authorList>
    </citation>
    <scope>NUCLEOTIDE SEQUENCE [LARGE SCALE GENOMIC DNA]</scope>
    <source>
        <strain evidence="2 3">TISTR 2346</strain>
    </source>
</reference>
<feature type="compositionally biased region" description="Basic and acidic residues" evidence="1">
    <location>
        <begin position="52"/>
        <end position="66"/>
    </location>
</feature>
<evidence type="ECO:0000313" key="2">
    <source>
        <dbReference type="EMBL" id="MPY43200.1"/>
    </source>
</evidence>
<organism evidence="2 3">
    <name type="scientific">Streptomyces phyllanthi</name>
    <dbReference type="NCBI Taxonomy" id="1803180"/>
    <lineage>
        <taxon>Bacteria</taxon>
        <taxon>Bacillati</taxon>
        <taxon>Actinomycetota</taxon>
        <taxon>Actinomycetes</taxon>
        <taxon>Kitasatosporales</taxon>
        <taxon>Streptomycetaceae</taxon>
        <taxon>Streptomyces</taxon>
    </lineage>
</organism>
<comment type="caution">
    <text evidence="2">The sequence shown here is derived from an EMBL/GenBank/DDBJ whole genome shotgun (WGS) entry which is preliminary data.</text>
</comment>
<sequence length="66" mass="7201">MSSLTPHGEDDGLRLRETSMPCTRHKSATPPAHARPRPSGDCNTTRPFARTSVRDLSARPSEESSP</sequence>
<keyword evidence="3" id="KW-1185">Reference proteome</keyword>
<evidence type="ECO:0000256" key="1">
    <source>
        <dbReference type="SAM" id="MobiDB-lite"/>
    </source>
</evidence>
<dbReference type="Proteomes" id="UP000326979">
    <property type="component" value="Unassembled WGS sequence"/>
</dbReference>